<dbReference type="OrthoDB" id="9800356at2"/>
<organism evidence="1 2">
    <name type="scientific">Acetivibrio ethanolgignens</name>
    <dbReference type="NCBI Taxonomy" id="290052"/>
    <lineage>
        <taxon>Bacteria</taxon>
        <taxon>Bacillati</taxon>
        <taxon>Bacillota</taxon>
        <taxon>Clostridia</taxon>
        <taxon>Eubacteriales</taxon>
        <taxon>Oscillospiraceae</taxon>
        <taxon>Acetivibrio</taxon>
    </lineage>
</organism>
<sequence length="111" mass="11924">MTVGKLIEAGVFQLLNQGDNLEQRITRPFCCDLLSSCMTKIPAGAAWVTVIGNINTLAVLTLTDAACVILAEGAFLDEAAARKAKEQGITVFATDLPIFEAALRVYELEHV</sequence>
<reference evidence="1 2" key="1">
    <citation type="submission" date="2015-11" db="EMBL/GenBank/DDBJ databases">
        <title>Butyribacter intestini gen. nov., sp. nov., a butyric acid-producing bacterium of the family Lachnospiraceae isolated from the human faeces.</title>
        <authorList>
            <person name="Zou Y."/>
            <person name="Xue W."/>
            <person name="Luo G."/>
            <person name="Lv M."/>
        </authorList>
    </citation>
    <scope>NUCLEOTIDE SEQUENCE [LARGE SCALE GENOMIC DNA]</scope>
    <source>
        <strain evidence="1 2">ACET-33324</strain>
    </source>
</reference>
<dbReference type="InterPro" id="IPR028979">
    <property type="entry name" value="Ser_kin/Pase_Hpr-like_N_sf"/>
</dbReference>
<keyword evidence="2" id="KW-1185">Reference proteome</keyword>
<evidence type="ECO:0000313" key="1">
    <source>
        <dbReference type="EMBL" id="KSV58044.1"/>
    </source>
</evidence>
<evidence type="ECO:0008006" key="3">
    <source>
        <dbReference type="Google" id="ProtNLM"/>
    </source>
</evidence>
<dbReference type="STRING" id="290052.ASU35_03135"/>
<gene>
    <name evidence="1" type="ORF">ASU35_03135</name>
</gene>
<dbReference type="EMBL" id="LNAM01000186">
    <property type="protein sequence ID" value="KSV58044.1"/>
    <property type="molecule type" value="Genomic_DNA"/>
</dbReference>
<dbReference type="Proteomes" id="UP000054874">
    <property type="component" value="Unassembled WGS sequence"/>
</dbReference>
<dbReference type="SUPFAM" id="SSF75138">
    <property type="entry name" value="HprK N-terminal domain-like"/>
    <property type="match status" value="1"/>
</dbReference>
<protein>
    <recommendedName>
        <fullName evidence="3">DRTGG domain-containing protein</fullName>
    </recommendedName>
</protein>
<accession>A0A0V8QC28</accession>
<name>A0A0V8QC28_9FIRM</name>
<dbReference type="RefSeq" id="WP_058353637.1">
    <property type="nucleotide sequence ID" value="NZ_CABMMD010000186.1"/>
</dbReference>
<comment type="caution">
    <text evidence="1">The sequence shown here is derived from an EMBL/GenBank/DDBJ whole genome shotgun (WGS) entry which is preliminary data.</text>
</comment>
<proteinExistence type="predicted"/>
<dbReference type="Gene3D" id="3.40.1390.20">
    <property type="entry name" value="HprK N-terminal domain-like"/>
    <property type="match status" value="1"/>
</dbReference>
<dbReference type="AlphaFoldDB" id="A0A0V8QC28"/>
<evidence type="ECO:0000313" key="2">
    <source>
        <dbReference type="Proteomes" id="UP000054874"/>
    </source>
</evidence>